<dbReference type="InterPro" id="IPR044066">
    <property type="entry name" value="TRIAD_supradom"/>
</dbReference>
<dbReference type="CDD" id="cd22582">
    <property type="entry name" value="BRcat_RBR_unk"/>
    <property type="match status" value="1"/>
</dbReference>
<evidence type="ECO:0000313" key="15">
    <source>
        <dbReference type="EMBL" id="KAK9101625.1"/>
    </source>
</evidence>
<evidence type="ECO:0000256" key="3">
    <source>
        <dbReference type="ARBA" id="ARBA00003976"/>
    </source>
</evidence>
<evidence type="ECO:0000256" key="12">
    <source>
        <dbReference type="PROSITE-ProRule" id="PRU00175"/>
    </source>
</evidence>
<dbReference type="EC" id="2.3.2.31" evidence="5"/>
<reference evidence="15 16" key="1">
    <citation type="submission" date="2024-01" db="EMBL/GenBank/DDBJ databases">
        <title>Genome assemblies of Stephania.</title>
        <authorList>
            <person name="Yang L."/>
        </authorList>
    </citation>
    <scope>NUCLEOTIDE SEQUENCE [LARGE SCALE GENOMIC DNA]</scope>
    <source>
        <strain evidence="15">JXDWG</strain>
        <tissue evidence="15">Leaf</tissue>
    </source>
</reference>
<keyword evidence="16" id="KW-1185">Reference proteome</keyword>
<accession>A0AAP0HZ04</accession>
<dbReference type="PROSITE" id="PS51873">
    <property type="entry name" value="TRIAD"/>
    <property type="match status" value="1"/>
</dbReference>
<dbReference type="InterPro" id="IPR013083">
    <property type="entry name" value="Znf_RING/FYVE/PHD"/>
</dbReference>
<dbReference type="PROSITE" id="PS50089">
    <property type="entry name" value="ZF_RING_2"/>
    <property type="match status" value="2"/>
</dbReference>
<comment type="similarity">
    <text evidence="4">Belongs to the RBR family. Ariadne subfamily.</text>
</comment>
<comment type="catalytic activity">
    <reaction evidence="1">
        <text>[E2 ubiquitin-conjugating enzyme]-S-ubiquitinyl-L-cysteine + [acceptor protein]-L-lysine = [E2 ubiquitin-conjugating enzyme]-L-cysteine + [acceptor protein]-N(6)-ubiquitinyl-L-lysine.</text>
        <dbReference type="EC" id="2.3.2.31"/>
    </reaction>
</comment>
<dbReference type="AlphaFoldDB" id="A0AAP0HZ04"/>
<dbReference type="CDD" id="cd22584">
    <property type="entry name" value="Rcat_RBR_unk"/>
    <property type="match status" value="1"/>
</dbReference>
<dbReference type="Pfam" id="PF01485">
    <property type="entry name" value="IBR"/>
    <property type="match status" value="1"/>
</dbReference>
<keyword evidence="7" id="KW-0479">Metal-binding</keyword>
<dbReference type="FunFam" id="1.20.120.1750:FF:000018">
    <property type="entry name" value="RBR-type E3 ubiquitin transferase"/>
    <property type="match status" value="1"/>
</dbReference>
<dbReference type="GO" id="GO:0061630">
    <property type="term" value="F:ubiquitin protein ligase activity"/>
    <property type="evidence" value="ECO:0007669"/>
    <property type="project" value="UniProtKB-EC"/>
</dbReference>
<comment type="function">
    <text evidence="3">Might act as an E3 ubiquitin-protein ligase, or as part of E3 complex, which accepts ubiquitin from specific E2 ubiquitin-conjugating enzymes and then transfers it to substrates.</text>
</comment>
<keyword evidence="9 12" id="KW-0863">Zinc-finger</keyword>
<comment type="caution">
    <text evidence="15">The sequence shown here is derived from an EMBL/GenBank/DDBJ whole genome shotgun (WGS) entry which is preliminary data.</text>
</comment>
<dbReference type="SMART" id="SM00184">
    <property type="entry name" value="RING"/>
    <property type="match status" value="2"/>
</dbReference>
<dbReference type="GO" id="GO:0016567">
    <property type="term" value="P:protein ubiquitination"/>
    <property type="evidence" value="ECO:0007669"/>
    <property type="project" value="InterPro"/>
</dbReference>
<sequence length="323" mass="37200">MAMIPEEIIDLETDHHPFQTPLSCRGATPKDPISVENYAEFKPFKHGIRAFIDLSKEVDVIDLDVDYYAVVEDRDMFMLNSITKFEPGESSSSRSSILHRKKQCECDEEVEVQLELMLVCEICTEPTLEKNLFRIKGCAHYFCNDCMAKYVAAKIQDNITSIKCPIPSCCNGVLEPQYCQSILPPRVFDRWNDALCEALILGVERFYCPFKDCSALLVDDGVKGVKESECPHCHRLFCVQCKVGWHCGIDCVEFEKLNKDEREREDLMLMDLARKNQWQRCPKCRFYVERTAGCPFMKCRCGYAFCYGCASPLTDHYCPKCKR</sequence>
<dbReference type="GO" id="GO:0008270">
    <property type="term" value="F:zinc ion binding"/>
    <property type="evidence" value="ECO:0007669"/>
    <property type="project" value="UniProtKB-KW"/>
</dbReference>
<name>A0AAP0HZ04_9MAGN</name>
<evidence type="ECO:0000256" key="4">
    <source>
        <dbReference type="ARBA" id="ARBA00005884"/>
    </source>
</evidence>
<dbReference type="FunFam" id="3.30.40.10:FF:000230">
    <property type="entry name" value="RBR-type E3 ubiquitin transferase"/>
    <property type="match status" value="1"/>
</dbReference>
<feature type="domain" description="RING-type" evidence="13">
    <location>
        <begin position="120"/>
        <end position="166"/>
    </location>
</feature>
<evidence type="ECO:0000256" key="11">
    <source>
        <dbReference type="ARBA" id="ARBA00022833"/>
    </source>
</evidence>
<evidence type="ECO:0000256" key="1">
    <source>
        <dbReference type="ARBA" id="ARBA00001798"/>
    </source>
</evidence>
<evidence type="ECO:0000313" key="16">
    <source>
        <dbReference type="Proteomes" id="UP001419268"/>
    </source>
</evidence>
<dbReference type="InterPro" id="IPR031127">
    <property type="entry name" value="E3_UB_ligase_RBR"/>
</dbReference>
<dbReference type="SUPFAM" id="SSF57850">
    <property type="entry name" value="RING/U-box"/>
    <property type="match status" value="3"/>
</dbReference>
<dbReference type="Pfam" id="PF26200">
    <property type="entry name" value="Rcat_RNF216"/>
    <property type="match status" value="1"/>
</dbReference>
<keyword evidence="11" id="KW-0862">Zinc</keyword>
<dbReference type="SMART" id="SM00647">
    <property type="entry name" value="IBR"/>
    <property type="match status" value="2"/>
</dbReference>
<dbReference type="EMBL" id="JBBNAG010000010">
    <property type="protein sequence ID" value="KAK9101625.1"/>
    <property type="molecule type" value="Genomic_DNA"/>
</dbReference>
<proteinExistence type="inferred from homology"/>
<protein>
    <recommendedName>
        <fullName evidence="5">RBR-type E3 ubiquitin transferase</fullName>
        <ecNumber evidence="5">2.3.2.31</ecNumber>
    </recommendedName>
</protein>
<dbReference type="InterPro" id="IPR001841">
    <property type="entry name" value="Znf_RING"/>
</dbReference>
<evidence type="ECO:0000256" key="10">
    <source>
        <dbReference type="ARBA" id="ARBA00022786"/>
    </source>
</evidence>
<comment type="cofactor">
    <cofactor evidence="2">
        <name>Zn(2+)</name>
        <dbReference type="ChEBI" id="CHEBI:29105"/>
    </cofactor>
</comment>
<dbReference type="Gene3D" id="1.20.120.1750">
    <property type="match status" value="1"/>
</dbReference>
<dbReference type="InterPro" id="IPR002867">
    <property type="entry name" value="IBR_dom"/>
</dbReference>
<evidence type="ECO:0000256" key="5">
    <source>
        <dbReference type="ARBA" id="ARBA00012251"/>
    </source>
</evidence>
<keyword evidence="10" id="KW-0833">Ubl conjugation pathway</keyword>
<evidence type="ECO:0000256" key="6">
    <source>
        <dbReference type="ARBA" id="ARBA00022679"/>
    </source>
</evidence>
<keyword evidence="8" id="KW-0677">Repeat</keyword>
<evidence type="ECO:0000256" key="9">
    <source>
        <dbReference type="ARBA" id="ARBA00022771"/>
    </source>
</evidence>
<keyword evidence="6" id="KW-0808">Transferase</keyword>
<dbReference type="Proteomes" id="UP001419268">
    <property type="component" value="Unassembled WGS sequence"/>
</dbReference>
<organism evidence="15 16">
    <name type="scientific">Stephania cephalantha</name>
    <dbReference type="NCBI Taxonomy" id="152367"/>
    <lineage>
        <taxon>Eukaryota</taxon>
        <taxon>Viridiplantae</taxon>
        <taxon>Streptophyta</taxon>
        <taxon>Embryophyta</taxon>
        <taxon>Tracheophyta</taxon>
        <taxon>Spermatophyta</taxon>
        <taxon>Magnoliopsida</taxon>
        <taxon>Ranunculales</taxon>
        <taxon>Menispermaceae</taxon>
        <taxon>Menispermoideae</taxon>
        <taxon>Cissampelideae</taxon>
        <taxon>Stephania</taxon>
    </lineage>
</organism>
<dbReference type="PROSITE" id="PS00518">
    <property type="entry name" value="ZF_RING_1"/>
    <property type="match status" value="1"/>
</dbReference>
<evidence type="ECO:0000259" key="14">
    <source>
        <dbReference type="PROSITE" id="PS51873"/>
    </source>
</evidence>
<evidence type="ECO:0000256" key="7">
    <source>
        <dbReference type="ARBA" id="ARBA00022723"/>
    </source>
</evidence>
<gene>
    <name evidence="15" type="ORF">Scep_025055</name>
</gene>
<dbReference type="InterPro" id="IPR017907">
    <property type="entry name" value="Znf_RING_CS"/>
</dbReference>
<dbReference type="PANTHER" id="PTHR11685">
    <property type="entry name" value="RBR FAMILY RING FINGER AND IBR DOMAIN-CONTAINING"/>
    <property type="match status" value="1"/>
</dbReference>
<feature type="domain" description="RING-type" evidence="13">
    <location>
        <begin position="281"/>
        <end position="322"/>
    </location>
</feature>
<dbReference type="Gene3D" id="3.30.40.10">
    <property type="entry name" value="Zinc/RING finger domain, C3HC4 (zinc finger)"/>
    <property type="match status" value="1"/>
</dbReference>
<evidence type="ECO:0000256" key="8">
    <source>
        <dbReference type="ARBA" id="ARBA00022737"/>
    </source>
</evidence>
<feature type="domain" description="RING-type" evidence="14">
    <location>
        <begin position="116"/>
        <end position="323"/>
    </location>
</feature>
<evidence type="ECO:0000256" key="2">
    <source>
        <dbReference type="ARBA" id="ARBA00001947"/>
    </source>
</evidence>
<evidence type="ECO:0000259" key="13">
    <source>
        <dbReference type="PROSITE" id="PS50089"/>
    </source>
</evidence>